<dbReference type="AlphaFoldDB" id="A0A0N4ZAA2"/>
<name>A0A0N4ZAA2_PARTI</name>
<keyword evidence="1" id="KW-0175">Coiled coil</keyword>
<proteinExistence type="predicted"/>
<evidence type="ECO:0000313" key="3">
    <source>
        <dbReference type="WBParaSite" id="PTRK_0000433500.1"/>
    </source>
</evidence>
<sequence length="277" mass="32618">MTCLKTKLKKLITDSKCVKISPSESIPLCAKYIRRRPLIEIKPDIRKFSDYFKDLGKKSLRESKDNLFMEFLKETKPLEYERCKNSRKETLTSKPKEQINPVSKAITRKDEKITDAEQLQEDINRLLIEINESLSDMTLRLNTCEEDISLRIKYIEELGKRSLEISSYERQRYVYNLRKCETVENKKLTVLNSLVNDIERVVNEFEVTIITKKMAFKQIKGDIQNCENLVTKLHNSSKEMYSHADQLHKTLQDLSREKIAFERKAYSYLGGVIKYKK</sequence>
<dbReference type="Proteomes" id="UP000038045">
    <property type="component" value="Unplaced"/>
</dbReference>
<evidence type="ECO:0000256" key="1">
    <source>
        <dbReference type="SAM" id="Coils"/>
    </source>
</evidence>
<reference evidence="3" key="1">
    <citation type="submission" date="2017-02" db="UniProtKB">
        <authorList>
            <consortium name="WormBaseParasite"/>
        </authorList>
    </citation>
    <scope>IDENTIFICATION</scope>
</reference>
<accession>A0A0N4ZAA2</accession>
<organism evidence="2 3">
    <name type="scientific">Parastrongyloides trichosuri</name>
    <name type="common">Possum-specific nematode worm</name>
    <dbReference type="NCBI Taxonomy" id="131310"/>
    <lineage>
        <taxon>Eukaryota</taxon>
        <taxon>Metazoa</taxon>
        <taxon>Ecdysozoa</taxon>
        <taxon>Nematoda</taxon>
        <taxon>Chromadorea</taxon>
        <taxon>Rhabditida</taxon>
        <taxon>Tylenchina</taxon>
        <taxon>Panagrolaimomorpha</taxon>
        <taxon>Strongyloidoidea</taxon>
        <taxon>Strongyloididae</taxon>
        <taxon>Parastrongyloides</taxon>
    </lineage>
</organism>
<dbReference type="WBParaSite" id="PTRK_0000433500.1">
    <property type="protein sequence ID" value="PTRK_0000433500.1"/>
    <property type="gene ID" value="PTRK_0000433500"/>
</dbReference>
<protein>
    <submittedName>
        <fullName evidence="3">Paramyosin</fullName>
    </submittedName>
</protein>
<keyword evidence="2" id="KW-1185">Reference proteome</keyword>
<feature type="coiled-coil region" evidence="1">
    <location>
        <begin position="109"/>
        <end position="136"/>
    </location>
</feature>
<evidence type="ECO:0000313" key="2">
    <source>
        <dbReference type="Proteomes" id="UP000038045"/>
    </source>
</evidence>